<keyword evidence="2" id="KW-1185">Reference proteome</keyword>
<comment type="caution">
    <text evidence="1">The sequence shown here is derived from an EMBL/GenBank/DDBJ whole genome shotgun (WGS) entry which is preliminary data.</text>
</comment>
<dbReference type="InParanoid" id="A0A7X0JS19"/>
<evidence type="ECO:0000313" key="2">
    <source>
        <dbReference type="Proteomes" id="UP000528457"/>
    </source>
</evidence>
<proteinExistence type="predicted"/>
<name>A0A7X0JS19_9GAMM</name>
<dbReference type="RefSeq" id="WP_166850323.1">
    <property type="nucleotide sequence ID" value="NZ_JAAONY010000001.1"/>
</dbReference>
<accession>A0A7X0JS19</accession>
<organism evidence="1 2">
    <name type="scientific">Pseudoteredinibacter isoporae</name>
    <dbReference type="NCBI Taxonomy" id="570281"/>
    <lineage>
        <taxon>Bacteria</taxon>
        <taxon>Pseudomonadati</taxon>
        <taxon>Pseudomonadota</taxon>
        <taxon>Gammaproteobacteria</taxon>
        <taxon>Cellvibrionales</taxon>
        <taxon>Cellvibrionaceae</taxon>
        <taxon>Pseudoteredinibacter</taxon>
    </lineage>
</organism>
<dbReference type="EMBL" id="JACHHT010000001">
    <property type="protein sequence ID" value="MBB6520754.1"/>
    <property type="molecule type" value="Genomic_DNA"/>
</dbReference>
<reference evidence="1 2" key="1">
    <citation type="submission" date="2020-08" db="EMBL/GenBank/DDBJ databases">
        <title>Genomic Encyclopedia of Type Strains, Phase IV (KMG-IV): sequencing the most valuable type-strain genomes for metagenomic binning, comparative biology and taxonomic classification.</title>
        <authorList>
            <person name="Goeker M."/>
        </authorList>
    </citation>
    <scope>NUCLEOTIDE SEQUENCE [LARGE SCALE GENOMIC DNA]</scope>
    <source>
        <strain evidence="1 2">DSM 22368</strain>
    </source>
</reference>
<gene>
    <name evidence="1" type="ORF">HNR48_001032</name>
</gene>
<sequence length="132" mass="14969">MDLNFQYAHHALNESETQSNISKDEAMIAFDQFDWEGEVGKANELQKCSPTLSILINGQDEMLWVSGFGEGGGLQFVSECYFPGDVSRWFGLYKSKGTVILQTQTFNKSQAREALELIIDRNYDGLKKLFNQ</sequence>
<evidence type="ECO:0000313" key="1">
    <source>
        <dbReference type="EMBL" id="MBB6520754.1"/>
    </source>
</evidence>
<dbReference type="AlphaFoldDB" id="A0A7X0JS19"/>
<protein>
    <submittedName>
        <fullName evidence="1">Uncharacterized protein</fullName>
    </submittedName>
</protein>
<dbReference type="Proteomes" id="UP000528457">
    <property type="component" value="Unassembled WGS sequence"/>
</dbReference>